<dbReference type="Proteomes" id="UP001321473">
    <property type="component" value="Unassembled WGS sequence"/>
</dbReference>
<dbReference type="InterPro" id="IPR029058">
    <property type="entry name" value="AB_hydrolase_fold"/>
</dbReference>
<dbReference type="EMBL" id="JARKHS020032423">
    <property type="protein sequence ID" value="KAK8760048.1"/>
    <property type="molecule type" value="Genomic_DNA"/>
</dbReference>
<evidence type="ECO:0000313" key="3">
    <source>
        <dbReference type="Proteomes" id="UP001321473"/>
    </source>
</evidence>
<protein>
    <recommendedName>
        <fullName evidence="4">Lipase domain-containing protein</fullName>
    </recommendedName>
</protein>
<reference evidence="2 3" key="1">
    <citation type="journal article" date="2023" name="Arcadia Sci">
        <title>De novo assembly of a long-read Amblyomma americanum tick genome.</title>
        <authorList>
            <person name="Chou S."/>
            <person name="Poskanzer K.E."/>
            <person name="Rollins M."/>
            <person name="Thuy-Boun P.S."/>
        </authorList>
    </citation>
    <scope>NUCLEOTIDE SEQUENCE [LARGE SCALE GENOMIC DNA]</scope>
    <source>
        <strain evidence="2">F_SG_1</strain>
        <tissue evidence="2">Salivary glands</tissue>
    </source>
</reference>
<accession>A0AAQ4DC58</accession>
<proteinExistence type="predicted"/>
<organism evidence="2 3">
    <name type="scientific">Amblyomma americanum</name>
    <name type="common">Lone star tick</name>
    <dbReference type="NCBI Taxonomy" id="6943"/>
    <lineage>
        <taxon>Eukaryota</taxon>
        <taxon>Metazoa</taxon>
        <taxon>Ecdysozoa</taxon>
        <taxon>Arthropoda</taxon>
        <taxon>Chelicerata</taxon>
        <taxon>Arachnida</taxon>
        <taxon>Acari</taxon>
        <taxon>Parasitiformes</taxon>
        <taxon>Ixodida</taxon>
        <taxon>Ixodoidea</taxon>
        <taxon>Ixodidae</taxon>
        <taxon>Amblyomminae</taxon>
        <taxon>Amblyomma</taxon>
    </lineage>
</organism>
<dbReference type="AlphaFoldDB" id="A0AAQ4DC58"/>
<feature type="chain" id="PRO_5042969321" description="Lipase domain-containing protein" evidence="1">
    <location>
        <begin position="28"/>
        <end position="225"/>
    </location>
</feature>
<dbReference type="Gene3D" id="3.40.50.1820">
    <property type="entry name" value="alpha/beta hydrolase"/>
    <property type="match status" value="1"/>
</dbReference>
<keyword evidence="3" id="KW-1185">Reference proteome</keyword>
<evidence type="ECO:0008006" key="4">
    <source>
        <dbReference type="Google" id="ProtNLM"/>
    </source>
</evidence>
<keyword evidence="1" id="KW-0732">Signal</keyword>
<evidence type="ECO:0000313" key="2">
    <source>
        <dbReference type="EMBL" id="KAK8760048.1"/>
    </source>
</evidence>
<feature type="signal peptide" evidence="1">
    <location>
        <begin position="1"/>
        <end position="27"/>
    </location>
</feature>
<name>A0AAQ4DC58_AMBAM</name>
<sequence>MSGDCICRARFVRITVTLLSFSIGGDCLIFGDRPMSACYEGLGCLNLTNFYDPKLRFVNAKPWPRAKIDTRFLIYTPTTPYSPDIFSWNVTAEQLRRSSFDPSLETKVFVHGFLQVEKVPDFPMRKVRKCTVCHAAQHLLKLGVQGLVALHQMRWRYLGDTQRQSGYPKAHTQEGHLHEGGRRRTTVLKIASRRPLINVLGALLILQVIKGLKCNVRTKVMPRAA</sequence>
<gene>
    <name evidence="2" type="ORF">V5799_028688</name>
</gene>
<evidence type="ECO:0000256" key="1">
    <source>
        <dbReference type="SAM" id="SignalP"/>
    </source>
</evidence>
<comment type="caution">
    <text evidence="2">The sequence shown here is derived from an EMBL/GenBank/DDBJ whole genome shotgun (WGS) entry which is preliminary data.</text>
</comment>